<feature type="non-terminal residue" evidence="2">
    <location>
        <position position="110"/>
    </location>
</feature>
<feature type="region of interest" description="Disordered" evidence="1">
    <location>
        <begin position="19"/>
        <end position="42"/>
    </location>
</feature>
<sequence>MNLQECEAARLRYLANAQDRVNNQNVPKNEDDDVLRDDLDEQNVDNIASKDYRQPQRARRQHWKVVPFDYMGDDVDLDRVGAIGAIVPPPLASGAMFNITSTTIQLLNLR</sequence>
<evidence type="ECO:0000256" key="1">
    <source>
        <dbReference type="SAM" id="MobiDB-lite"/>
    </source>
</evidence>
<evidence type="ECO:0000313" key="2">
    <source>
        <dbReference type="EMBL" id="MCE3052413.1"/>
    </source>
</evidence>
<feature type="compositionally biased region" description="Acidic residues" evidence="1">
    <location>
        <begin position="30"/>
        <end position="42"/>
    </location>
</feature>
<gene>
    <name evidence="2" type="ORF">HAX54_052562</name>
</gene>
<protein>
    <submittedName>
        <fullName evidence="2">Uncharacterized protein</fullName>
    </submittedName>
</protein>
<organism evidence="2 3">
    <name type="scientific">Datura stramonium</name>
    <name type="common">Jimsonweed</name>
    <name type="synonym">Common thornapple</name>
    <dbReference type="NCBI Taxonomy" id="4076"/>
    <lineage>
        <taxon>Eukaryota</taxon>
        <taxon>Viridiplantae</taxon>
        <taxon>Streptophyta</taxon>
        <taxon>Embryophyta</taxon>
        <taxon>Tracheophyta</taxon>
        <taxon>Spermatophyta</taxon>
        <taxon>Magnoliopsida</taxon>
        <taxon>eudicotyledons</taxon>
        <taxon>Gunneridae</taxon>
        <taxon>Pentapetalae</taxon>
        <taxon>asterids</taxon>
        <taxon>lamiids</taxon>
        <taxon>Solanales</taxon>
        <taxon>Solanaceae</taxon>
        <taxon>Solanoideae</taxon>
        <taxon>Datureae</taxon>
        <taxon>Datura</taxon>
    </lineage>
</organism>
<dbReference type="EMBL" id="JACEIK010009565">
    <property type="protein sequence ID" value="MCE3052413.1"/>
    <property type="molecule type" value="Genomic_DNA"/>
</dbReference>
<accession>A0ABS8WSD1</accession>
<dbReference type="Proteomes" id="UP000823775">
    <property type="component" value="Unassembled WGS sequence"/>
</dbReference>
<evidence type="ECO:0000313" key="3">
    <source>
        <dbReference type="Proteomes" id="UP000823775"/>
    </source>
</evidence>
<name>A0ABS8WSD1_DATST</name>
<keyword evidence="3" id="KW-1185">Reference proteome</keyword>
<comment type="caution">
    <text evidence="2">The sequence shown here is derived from an EMBL/GenBank/DDBJ whole genome shotgun (WGS) entry which is preliminary data.</text>
</comment>
<reference evidence="2 3" key="1">
    <citation type="journal article" date="2021" name="BMC Genomics">
        <title>Datura genome reveals duplications of psychoactive alkaloid biosynthetic genes and high mutation rate following tissue culture.</title>
        <authorList>
            <person name="Rajewski A."/>
            <person name="Carter-House D."/>
            <person name="Stajich J."/>
            <person name="Litt A."/>
        </authorList>
    </citation>
    <scope>NUCLEOTIDE SEQUENCE [LARGE SCALE GENOMIC DNA]</scope>
    <source>
        <strain evidence="2">AR-01</strain>
    </source>
</reference>
<proteinExistence type="predicted"/>